<feature type="compositionally biased region" description="Basic and acidic residues" evidence="1">
    <location>
        <begin position="12"/>
        <end position="33"/>
    </location>
</feature>
<dbReference type="EMBL" id="CADCWE010000048">
    <property type="protein sequence ID" value="CAA9530083.1"/>
    <property type="molecule type" value="Genomic_DNA"/>
</dbReference>
<accession>A0A6J4TRH3</accession>
<name>A0A6J4TRH3_9BACT</name>
<gene>
    <name evidence="2" type="ORF">AVDCRST_MAG73-821</name>
</gene>
<sequence>MPAWDLPMVANRGDRGDEGGHARRAGTDRGATELRERTRLEPGDALFVRVEDTGAVLRLSRAMNPLAFGEEERMVLDDG</sequence>
<reference evidence="2" key="1">
    <citation type="submission" date="2020-02" db="EMBL/GenBank/DDBJ databases">
        <authorList>
            <person name="Meier V. D."/>
        </authorList>
    </citation>
    <scope>NUCLEOTIDE SEQUENCE</scope>
    <source>
        <strain evidence="2">AVDCRST_MAG73</strain>
    </source>
</reference>
<feature type="region of interest" description="Disordered" evidence="1">
    <location>
        <begin position="1"/>
        <end position="33"/>
    </location>
</feature>
<dbReference type="AlphaFoldDB" id="A0A6J4TRH3"/>
<evidence type="ECO:0000256" key="1">
    <source>
        <dbReference type="SAM" id="MobiDB-lite"/>
    </source>
</evidence>
<organism evidence="2">
    <name type="scientific">uncultured Thermomicrobiales bacterium</name>
    <dbReference type="NCBI Taxonomy" id="1645740"/>
    <lineage>
        <taxon>Bacteria</taxon>
        <taxon>Pseudomonadati</taxon>
        <taxon>Thermomicrobiota</taxon>
        <taxon>Thermomicrobia</taxon>
        <taxon>Thermomicrobiales</taxon>
        <taxon>environmental samples</taxon>
    </lineage>
</organism>
<evidence type="ECO:0000313" key="2">
    <source>
        <dbReference type="EMBL" id="CAA9530083.1"/>
    </source>
</evidence>
<protein>
    <submittedName>
        <fullName evidence="2">Uncharacterized protein</fullName>
    </submittedName>
</protein>
<proteinExistence type="predicted"/>